<evidence type="ECO:0000256" key="4">
    <source>
        <dbReference type="ARBA" id="ARBA00023136"/>
    </source>
</evidence>
<protein>
    <recommendedName>
        <fullName evidence="6">Late embryogenesis abundant protein LEA-2 subgroup domain-containing protein</fullName>
    </recommendedName>
</protein>
<dbReference type="AlphaFoldDB" id="J3LFM3"/>
<evidence type="ECO:0000259" key="6">
    <source>
        <dbReference type="Pfam" id="PF03168"/>
    </source>
</evidence>
<gene>
    <name evidence="7" type="primary">LOC102711233</name>
</gene>
<dbReference type="PANTHER" id="PTHR31234:SF39">
    <property type="entry name" value="HARPIN-INDUCED PROTEIN 1 CONTAINING PROTEIN, EXPRESSED"/>
    <property type="match status" value="1"/>
</dbReference>
<dbReference type="GO" id="GO:0005886">
    <property type="term" value="C:plasma membrane"/>
    <property type="evidence" value="ECO:0007669"/>
    <property type="project" value="TreeGrafter"/>
</dbReference>
<keyword evidence="4 5" id="KW-0472">Membrane</keyword>
<evidence type="ECO:0000256" key="5">
    <source>
        <dbReference type="SAM" id="Phobius"/>
    </source>
</evidence>
<sequence length="197" mass="21396">MAGQGSTARRPRPTTTKCVAAALLAMVIVVAIIVILWLTVRPARPLAISVDHAAVTGFNFTSRGALNGTFDITLRAFNRNKRAAVSYQSLEVGVWYDGAYLAGTVLPGFDQPPKGQMRIDVDTPAARAALPPGVEATMKKDSSDGNLPVEVHVRAKVRFRYGMVKTRRYTVRASCTPVVIVFASPSSFDRLNCYVRI</sequence>
<evidence type="ECO:0000256" key="3">
    <source>
        <dbReference type="ARBA" id="ARBA00022989"/>
    </source>
</evidence>
<dbReference type="GeneID" id="102711233"/>
<evidence type="ECO:0000256" key="2">
    <source>
        <dbReference type="ARBA" id="ARBA00022692"/>
    </source>
</evidence>
<evidence type="ECO:0000313" key="8">
    <source>
        <dbReference type="Proteomes" id="UP000006038"/>
    </source>
</evidence>
<dbReference type="GO" id="GO:0098542">
    <property type="term" value="P:defense response to other organism"/>
    <property type="evidence" value="ECO:0007669"/>
    <property type="project" value="InterPro"/>
</dbReference>
<dbReference type="InterPro" id="IPR004864">
    <property type="entry name" value="LEA_2"/>
</dbReference>
<dbReference type="HOGENOM" id="CLU_051752_5_0_1"/>
<dbReference type="Pfam" id="PF03168">
    <property type="entry name" value="LEA_2"/>
    <property type="match status" value="1"/>
</dbReference>
<dbReference type="InterPro" id="IPR044839">
    <property type="entry name" value="NDR1-like"/>
</dbReference>
<feature type="transmembrane region" description="Helical" evidence="5">
    <location>
        <begin position="18"/>
        <end position="40"/>
    </location>
</feature>
<keyword evidence="8" id="KW-1185">Reference proteome</keyword>
<accession>J3LFM3</accession>
<evidence type="ECO:0000313" key="7">
    <source>
        <dbReference type="EnsemblPlants" id="OB02G34400.1"/>
    </source>
</evidence>
<dbReference type="Proteomes" id="UP000006038">
    <property type="component" value="Unassembled WGS sequence"/>
</dbReference>
<keyword evidence="2 5" id="KW-0812">Transmembrane</keyword>
<keyword evidence="3 5" id="KW-1133">Transmembrane helix</keyword>
<dbReference type="PANTHER" id="PTHR31234">
    <property type="entry name" value="LATE EMBRYOGENESIS ABUNDANT (LEA) HYDROXYPROLINE-RICH GLYCOPROTEIN FAMILY"/>
    <property type="match status" value="1"/>
</dbReference>
<evidence type="ECO:0000256" key="1">
    <source>
        <dbReference type="ARBA" id="ARBA00004167"/>
    </source>
</evidence>
<feature type="domain" description="Late embryogenesis abundant protein LEA-2 subgroup" evidence="6">
    <location>
        <begin position="73"/>
        <end position="175"/>
    </location>
</feature>
<comment type="subcellular location">
    <subcellularLocation>
        <location evidence="1">Membrane</location>
        <topology evidence="1">Single-pass membrane protein</topology>
    </subcellularLocation>
</comment>
<organism evidence="7">
    <name type="scientific">Oryza brachyantha</name>
    <name type="common">malo sina</name>
    <dbReference type="NCBI Taxonomy" id="4533"/>
    <lineage>
        <taxon>Eukaryota</taxon>
        <taxon>Viridiplantae</taxon>
        <taxon>Streptophyta</taxon>
        <taxon>Embryophyta</taxon>
        <taxon>Tracheophyta</taxon>
        <taxon>Spermatophyta</taxon>
        <taxon>Magnoliopsida</taxon>
        <taxon>Liliopsida</taxon>
        <taxon>Poales</taxon>
        <taxon>Poaceae</taxon>
        <taxon>BOP clade</taxon>
        <taxon>Oryzoideae</taxon>
        <taxon>Oryzeae</taxon>
        <taxon>Oryzinae</taxon>
        <taxon>Oryza</taxon>
    </lineage>
</organism>
<dbReference type="RefSeq" id="XP_006648916.1">
    <property type="nucleotide sequence ID" value="XM_006648853.2"/>
</dbReference>
<dbReference type="OMA" id="ISPFKQR"/>
<dbReference type="EnsemblPlants" id="OB02G34400.1">
    <property type="protein sequence ID" value="OB02G34400.1"/>
    <property type="gene ID" value="OB02G34400"/>
</dbReference>
<name>J3LFM3_ORYBR</name>
<reference evidence="7" key="1">
    <citation type="submission" date="2013-04" db="UniProtKB">
        <authorList>
            <consortium name="EnsemblPlants"/>
        </authorList>
    </citation>
    <scope>IDENTIFICATION</scope>
</reference>
<dbReference type="eggNOG" id="ENOG502RY5H">
    <property type="taxonomic scope" value="Eukaryota"/>
</dbReference>
<dbReference type="OrthoDB" id="669838at2759"/>
<dbReference type="SUPFAM" id="SSF117070">
    <property type="entry name" value="LEA14-like"/>
    <property type="match status" value="1"/>
</dbReference>
<dbReference type="Gramene" id="OB02G34400.1">
    <property type="protein sequence ID" value="OB02G34400.1"/>
    <property type="gene ID" value="OB02G34400"/>
</dbReference>
<proteinExistence type="predicted"/>
<dbReference type="STRING" id="4533.J3LFM3"/>
<dbReference type="KEGG" id="obr:102711233"/>